<dbReference type="VEuPathDB" id="FungiDB:H257_17791"/>
<organism evidence="1 2">
    <name type="scientific">Aphanomyces astaci</name>
    <name type="common">Crayfish plague agent</name>
    <dbReference type="NCBI Taxonomy" id="112090"/>
    <lineage>
        <taxon>Eukaryota</taxon>
        <taxon>Sar</taxon>
        <taxon>Stramenopiles</taxon>
        <taxon>Oomycota</taxon>
        <taxon>Saprolegniomycetes</taxon>
        <taxon>Saprolegniales</taxon>
        <taxon>Verrucalvaceae</taxon>
        <taxon>Aphanomyces</taxon>
    </lineage>
</organism>
<protein>
    <submittedName>
        <fullName evidence="1">Uncharacterized protein</fullName>
    </submittedName>
</protein>
<gene>
    <name evidence="1" type="ORF">AaE_003413</name>
</gene>
<sequence length="144" mass="15993">MTDTWGRQEQWIHAIEDAIEASLTNIHVSSANALAIEIDNDADNSTIDAMKKNETGTDVGEMRKRAQTVGTTGLTKELDLKMFQKSITFDVKTKPMLGMINRLPPRFQTDPNEAAGPMDTKGSIRHVASLPNLAAYEKQLKKQH</sequence>
<dbReference type="Proteomes" id="UP000469452">
    <property type="component" value="Unassembled WGS sequence"/>
</dbReference>
<name>A0A6A5A787_APHAT</name>
<evidence type="ECO:0000313" key="1">
    <source>
        <dbReference type="EMBL" id="KAF0761602.1"/>
    </source>
</evidence>
<reference evidence="1 2" key="1">
    <citation type="submission" date="2019-06" db="EMBL/GenBank/DDBJ databases">
        <title>Genomics analysis of Aphanomyces spp. identifies a new class of oomycete effector associated with host adaptation.</title>
        <authorList>
            <person name="Gaulin E."/>
        </authorList>
    </citation>
    <scope>NUCLEOTIDE SEQUENCE [LARGE SCALE GENOMIC DNA]</scope>
    <source>
        <strain evidence="1 2">E</strain>
    </source>
</reference>
<proteinExistence type="predicted"/>
<dbReference type="EMBL" id="VJMI01008295">
    <property type="protein sequence ID" value="KAF0761602.1"/>
    <property type="molecule type" value="Genomic_DNA"/>
</dbReference>
<evidence type="ECO:0000313" key="2">
    <source>
        <dbReference type="Proteomes" id="UP000469452"/>
    </source>
</evidence>
<comment type="caution">
    <text evidence="1">The sequence shown here is derived from an EMBL/GenBank/DDBJ whole genome shotgun (WGS) entry which is preliminary data.</text>
</comment>
<dbReference type="AlphaFoldDB" id="A0A6A5A787"/>
<accession>A0A6A5A787</accession>